<keyword evidence="4" id="KW-0804">Transcription</keyword>
<name>A0AAN8VEA0_9MAGN</name>
<dbReference type="PANTHER" id="PTHR31541:SF25">
    <property type="entry name" value="GAMMA-GLIADIN B"/>
    <property type="match status" value="1"/>
</dbReference>
<dbReference type="InterPro" id="IPR003340">
    <property type="entry name" value="B3_DNA-bd"/>
</dbReference>
<dbReference type="AlphaFoldDB" id="A0AAN8VEA0"/>
<comment type="caution">
    <text evidence="6">The sequence shown here is derived from an EMBL/GenBank/DDBJ whole genome shotgun (WGS) entry which is preliminary data.</text>
</comment>
<dbReference type="GO" id="GO:0003677">
    <property type="term" value="F:DNA binding"/>
    <property type="evidence" value="ECO:0007669"/>
    <property type="project" value="UniProtKB-KW"/>
</dbReference>
<dbReference type="Pfam" id="PF03754">
    <property type="entry name" value="At2g31720-like"/>
    <property type="match status" value="1"/>
</dbReference>
<reference evidence="6 7" key="1">
    <citation type="submission" date="2023-12" db="EMBL/GenBank/DDBJ databases">
        <title>A high-quality genome assembly for Dillenia turbinata (Dilleniales).</title>
        <authorList>
            <person name="Chanderbali A."/>
        </authorList>
    </citation>
    <scope>NUCLEOTIDE SEQUENCE [LARGE SCALE GENOMIC DNA]</scope>
    <source>
        <strain evidence="6">LSX21</strain>
        <tissue evidence="6">Leaf</tissue>
    </source>
</reference>
<keyword evidence="2" id="KW-0805">Transcription regulation</keyword>
<evidence type="ECO:0000313" key="6">
    <source>
        <dbReference type="EMBL" id="KAK6926008.1"/>
    </source>
</evidence>
<keyword evidence="7" id="KW-1185">Reference proteome</keyword>
<proteinExistence type="predicted"/>
<organism evidence="6 7">
    <name type="scientific">Dillenia turbinata</name>
    <dbReference type="NCBI Taxonomy" id="194707"/>
    <lineage>
        <taxon>Eukaryota</taxon>
        <taxon>Viridiplantae</taxon>
        <taxon>Streptophyta</taxon>
        <taxon>Embryophyta</taxon>
        <taxon>Tracheophyta</taxon>
        <taxon>Spermatophyta</taxon>
        <taxon>Magnoliopsida</taxon>
        <taxon>eudicotyledons</taxon>
        <taxon>Gunneridae</taxon>
        <taxon>Pentapetalae</taxon>
        <taxon>Dilleniales</taxon>
        <taxon>Dilleniaceae</taxon>
        <taxon>Dillenia</taxon>
    </lineage>
</organism>
<evidence type="ECO:0000313" key="7">
    <source>
        <dbReference type="Proteomes" id="UP001370490"/>
    </source>
</evidence>
<keyword evidence="3" id="KW-0238">DNA-binding</keyword>
<dbReference type="Proteomes" id="UP001370490">
    <property type="component" value="Unassembled WGS sequence"/>
</dbReference>
<evidence type="ECO:0000256" key="3">
    <source>
        <dbReference type="ARBA" id="ARBA00023125"/>
    </source>
</evidence>
<protein>
    <submittedName>
        <fullName evidence="6">B3 domain-containing protein At2g31720-like</fullName>
    </submittedName>
</protein>
<evidence type="ECO:0000256" key="2">
    <source>
        <dbReference type="ARBA" id="ARBA00023015"/>
    </source>
</evidence>
<gene>
    <name evidence="6" type="ORF">RJ641_007727</name>
</gene>
<keyword evidence="5" id="KW-0539">Nucleus</keyword>
<dbReference type="PANTHER" id="PTHR31541">
    <property type="entry name" value="B3 DOMAIN PLANT PROTEIN-RELATED"/>
    <property type="match status" value="1"/>
</dbReference>
<dbReference type="EMBL" id="JBAMMX010000015">
    <property type="protein sequence ID" value="KAK6926008.1"/>
    <property type="molecule type" value="Genomic_DNA"/>
</dbReference>
<dbReference type="SUPFAM" id="SSF101936">
    <property type="entry name" value="DNA-binding pseudobarrel domain"/>
    <property type="match status" value="1"/>
</dbReference>
<dbReference type="InterPro" id="IPR015300">
    <property type="entry name" value="DNA-bd_pseudobarrel_sf"/>
</dbReference>
<dbReference type="Gene3D" id="2.40.330.10">
    <property type="entry name" value="DNA-binding pseudobarrel domain"/>
    <property type="match status" value="1"/>
</dbReference>
<dbReference type="CDD" id="cd10017">
    <property type="entry name" value="B3_DNA"/>
    <property type="match status" value="1"/>
</dbReference>
<sequence>MERTQKDFMFLGKKTEDFEDPIHMICFLLEHELEQMNPKKTPKIFCSKRLRNQEGGQDIDYEAEARTMKKQRKKVNRVIDNGPNPAPDLPIEFKNAIAEEFRGTHIVLVIQKRIFASDVRQGQNRFSVPVRQVRTEFLTEEEKRKLNNEDLSVVLIQPSLESIKMNMKTWVMAKENGKASSSYMLKTEWGKVVKKNNIKEGDIVQLWAFRTEMTMNGLGFALVRIRRAGKGKQEEEELSITCGNGDMASSSSSQCQNERRDDSIGFALVRVRNAEKGKEQVQEDDELNSIRHGYADMASSSTTPQLMPCRLKKFPQIFYIMEGFAY</sequence>
<evidence type="ECO:0000256" key="5">
    <source>
        <dbReference type="ARBA" id="ARBA00023242"/>
    </source>
</evidence>
<evidence type="ECO:0000256" key="1">
    <source>
        <dbReference type="ARBA" id="ARBA00004123"/>
    </source>
</evidence>
<evidence type="ECO:0000256" key="4">
    <source>
        <dbReference type="ARBA" id="ARBA00023163"/>
    </source>
</evidence>
<accession>A0AAN8VEA0</accession>
<comment type="subcellular location">
    <subcellularLocation>
        <location evidence="1">Nucleus</location>
    </subcellularLocation>
</comment>
<dbReference type="InterPro" id="IPR005508">
    <property type="entry name" value="At2g31720-like"/>
</dbReference>
<dbReference type="GO" id="GO:0005634">
    <property type="term" value="C:nucleus"/>
    <property type="evidence" value="ECO:0007669"/>
    <property type="project" value="UniProtKB-SubCell"/>
</dbReference>